<gene>
    <name evidence="2" type="ORF">LWI29_033361</name>
</gene>
<proteinExistence type="predicted"/>
<dbReference type="PANTHER" id="PTHR33334">
    <property type="entry name" value="PROTEIN LNK1"/>
    <property type="match status" value="1"/>
</dbReference>
<dbReference type="PANTHER" id="PTHR33334:SF10">
    <property type="entry name" value="PROTEIN LNK4"/>
    <property type="match status" value="1"/>
</dbReference>
<evidence type="ECO:0000313" key="2">
    <source>
        <dbReference type="EMBL" id="KAK0593239.1"/>
    </source>
</evidence>
<dbReference type="Proteomes" id="UP001168877">
    <property type="component" value="Unassembled WGS sequence"/>
</dbReference>
<comment type="caution">
    <text evidence="2">The sequence shown here is derived from an EMBL/GenBank/DDBJ whole genome shotgun (WGS) entry which is preliminary data.</text>
</comment>
<keyword evidence="3" id="KW-1185">Reference proteome</keyword>
<dbReference type="GO" id="GO:0006355">
    <property type="term" value="P:regulation of DNA-templated transcription"/>
    <property type="evidence" value="ECO:0007669"/>
    <property type="project" value="InterPro"/>
</dbReference>
<dbReference type="InterPro" id="IPR039928">
    <property type="entry name" value="LNK"/>
</dbReference>
<feature type="compositionally biased region" description="Polar residues" evidence="1">
    <location>
        <begin position="307"/>
        <end position="325"/>
    </location>
</feature>
<organism evidence="2 3">
    <name type="scientific">Acer saccharum</name>
    <name type="common">Sugar maple</name>
    <dbReference type="NCBI Taxonomy" id="4024"/>
    <lineage>
        <taxon>Eukaryota</taxon>
        <taxon>Viridiplantae</taxon>
        <taxon>Streptophyta</taxon>
        <taxon>Embryophyta</taxon>
        <taxon>Tracheophyta</taxon>
        <taxon>Spermatophyta</taxon>
        <taxon>Magnoliopsida</taxon>
        <taxon>eudicotyledons</taxon>
        <taxon>Gunneridae</taxon>
        <taxon>Pentapetalae</taxon>
        <taxon>rosids</taxon>
        <taxon>malvids</taxon>
        <taxon>Sapindales</taxon>
        <taxon>Sapindaceae</taxon>
        <taxon>Hippocastanoideae</taxon>
        <taxon>Acereae</taxon>
        <taxon>Acer</taxon>
    </lineage>
</organism>
<evidence type="ECO:0000313" key="3">
    <source>
        <dbReference type="Proteomes" id="UP001168877"/>
    </source>
</evidence>
<dbReference type="AlphaFoldDB" id="A0AA39SK26"/>
<reference evidence="2" key="2">
    <citation type="submission" date="2023-06" db="EMBL/GenBank/DDBJ databases">
        <authorList>
            <person name="Swenson N.G."/>
            <person name="Wegrzyn J.L."/>
            <person name="Mcevoy S.L."/>
        </authorList>
    </citation>
    <scope>NUCLEOTIDE SEQUENCE</scope>
    <source>
        <strain evidence="2">NS2018</strain>
        <tissue evidence="2">Leaf</tissue>
    </source>
</reference>
<dbReference type="GO" id="GO:0007623">
    <property type="term" value="P:circadian rhythm"/>
    <property type="evidence" value="ECO:0007669"/>
    <property type="project" value="InterPro"/>
</dbReference>
<sequence length="432" mass="48069">MDTQEHRHIKGLAGAVSVSTIFHRSFLLSTNNKTNLMDWYYENGVDDLVVPRDQELSSDGFPSSPEFWSKWGTCVSEPSNKCFDMDDMIEEEFEMNGLCSEEMDKDNGSVVCGGSSEDSLQRSAISHDQQDYQLDNFAGIEQLDDIFLDSLLEDLPRNEDVHKSHKSFGFTPESQSFLLSASCHSMDMTFDSLSNSSDKHGKGSSKYLKTHAFSPSVGWEKGEVDDSSFIQCNSEQRDFLPVNAPLIKVRVPSEQNGANGAVGENPTFEESVLQDLKMVMAQLTDETRICFRDAFYRLAKNSEHHVTPSSQKGDSSAEASPGTDNDISKRSGKRKPMESETNIFDRAIANLVFDKMDLNAREFPSTAAMYPRQEAIGTTGSANQSPSRLEVHRFCHSMLTGDAEVPRLVQKHPEMASKANKDFSKGLAENSV</sequence>
<evidence type="ECO:0008006" key="4">
    <source>
        <dbReference type="Google" id="ProtNLM"/>
    </source>
</evidence>
<dbReference type="EMBL" id="JAUESC010000380">
    <property type="protein sequence ID" value="KAK0593239.1"/>
    <property type="molecule type" value="Genomic_DNA"/>
</dbReference>
<evidence type="ECO:0000256" key="1">
    <source>
        <dbReference type="SAM" id="MobiDB-lite"/>
    </source>
</evidence>
<feature type="region of interest" description="Disordered" evidence="1">
    <location>
        <begin position="303"/>
        <end position="341"/>
    </location>
</feature>
<reference evidence="2" key="1">
    <citation type="journal article" date="2022" name="Plant J.">
        <title>Strategies of tolerance reflected in two North American maple genomes.</title>
        <authorList>
            <person name="McEvoy S.L."/>
            <person name="Sezen U.U."/>
            <person name="Trouern-Trend A."/>
            <person name="McMahon S.M."/>
            <person name="Schaberg P.G."/>
            <person name="Yang J."/>
            <person name="Wegrzyn J.L."/>
            <person name="Swenson N.G."/>
        </authorList>
    </citation>
    <scope>NUCLEOTIDE SEQUENCE</scope>
    <source>
        <strain evidence="2">NS2018</strain>
    </source>
</reference>
<name>A0AA39SK26_ACESA</name>
<protein>
    <recommendedName>
        <fullName evidence="4">Protein LNK3</fullName>
    </recommendedName>
</protein>
<accession>A0AA39SK26</accession>